<dbReference type="SUPFAM" id="SSF52833">
    <property type="entry name" value="Thioredoxin-like"/>
    <property type="match status" value="1"/>
</dbReference>
<evidence type="ECO:0000313" key="2">
    <source>
        <dbReference type="EMBL" id="SVB96715.1"/>
    </source>
</evidence>
<dbReference type="GO" id="GO:0008794">
    <property type="term" value="F:arsenate reductase (glutaredoxin) activity"/>
    <property type="evidence" value="ECO:0007669"/>
    <property type="project" value="InterPro"/>
</dbReference>
<organism evidence="2">
    <name type="scientific">marine metagenome</name>
    <dbReference type="NCBI Taxonomy" id="408172"/>
    <lineage>
        <taxon>unclassified sequences</taxon>
        <taxon>metagenomes</taxon>
        <taxon>ecological metagenomes</taxon>
    </lineage>
</organism>
<dbReference type="PROSITE" id="PS51353">
    <property type="entry name" value="ARSC"/>
    <property type="match status" value="1"/>
</dbReference>
<dbReference type="InterPro" id="IPR036249">
    <property type="entry name" value="Thioredoxin-like_sf"/>
</dbReference>
<name>A0A382IBF7_9ZZZZ</name>
<evidence type="ECO:0000256" key="1">
    <source>
        <dbReference type="ARBA" id="ARBA00023002"/>
    </source>
</evidence>
<dbReference type="NCBIfam" id="TIGR00014">
    <property type="entry name" value="arsC"/>
    <property type="match status" value="1"/>
</dbReference>
<dbReference type="CDD" id="cd03034">
    <property type="entry name" value="ArsC_ArsC"/>
    <property type="match status" value="1"/>
</dbReference>
<dbReference type="InterPro" id="IPR006660">
    <property type="entry name" value="Arsenate_reductase-like"/>
</dbReference>
<dbReference type="EMBL" id="UINC01066230">
    <property type="protein sequence ID" value="SVB96715.1"/>
    <property type="molecule type" value="Genomic_DNA"/>
</dbReference>
<accession>A0A382IBF7</accession>
<dbReference type="Pfam" id="PF03960">
    <property type="entry name" value="ArsC"/>
    <property type="match status" value="1"/>
</dbReference>
<dbReference type="InterPro" id="IPR006659">
    <property type="entry name" value="Arsenate_reductase"/>
</dbReference>
<dbReference type="AlphaFoldDB" id="A0A382IBF7"/>
<dbReference type="PANTHER" id="PTHR30041:SF4">
    <property type="entry name" value="ARSENATE REDUCTASE"/>
    <property type="match status" value="1"/>
</dbReference>
<evidence type="ECO:0008006" key="3">
    <source>
        <dbReference type="Google" id="ProtNLM"/>
    </source>
</evidence>
<gene>
    <name evidence="2" type="ORF">METZ01_LOCUS249569</name>
</gene>
<dbReference type="PANTHER" id="PTHR30041">
    <property type="entry name" value="ARSENATE REDUCTASE"/>
    <property type="match status" value="1"/>
</dbReference>
<keyword evidence="1" id="KW-0560">Oxidoreductase</keyword>
<sequence length="116" mass="12997">MTDFTIYHNPRCSKSRQTLALLGEHGVEPKIVEYLQNPPDPETLETVLEKLGMEPQAAMRTKENEYRTLGLAGVTDSQSLIRAMTENPILIERPIVVSGSRARIGRPPEKVLELIT</sequence>
<proteinExistence type="predicted"/>
<protein>
    <recommendedName>
        <fullName evidence="3">Arsenate reductase</fullName>
    </recommendedName>
</protein>
<dbReference type="Gene3D" id="3.40.30.10">
    <property type="entry name" value="Glutaredoxin"/>
    <property type="match status" value="1"/>
</dbReference>
<reference evidence="2" key="1">
    <citation type="submission" date="2018-05" db="EMBL/GenBank/DDBJ databases">
        <authorList>
            <person name="Lanie J.A."/>
            <person name="Ng W.-L."/>
            <person name="Kazmierczak K.M."/>
            <person name="Andrzejewski T.M."/>
            <person name="Davidsen T.M."/>
            <person name="Wayne K.J."/>
            <person name="Tettelin H."/>
            <person name="Glass J.I."/>
            <person name="Rusch D."/>
            <person name="Podicherti R."/>
            <person name="Tsui H.-C.T."/>
            <person name="Winkler M.E."/>
        </authorList>
    </citation>
    <scope>NUCLEOTIDE SEQUENCE</scope>
</reference>